<dbReference type="GO" id="GO:0003676">
    <property type="term" value="F:nucleic acid binding"/>
    <property type="evidence" value="ECO:0007669"/>
    <property type="project" value="InterPro"/>
</dbReference>
<dbReference type="GO" id="GO:0008270">
    <property type="term" value="F:zinc ion binding"/>
    <property type="evidence" value="ECO:0007669"/>
    <property type="project" value="InterPro"/>
</dbReference>
<comment type="caution">
    <text evidence="4">The sequence shown here is derived from an EMBL/GenBank/DDBJ whole genome shotgun (WGS) entry which is preliminary data.</text>
</comment>
<keyword evidence="5" id="KW-1185">Reference proteome</keyword>
<feature type="region of interest" description="Disordered" evidence="2">
    <location>
        <begin position="211"/>
        <end position="235"/>
    </location>
</feature>
<dbReference type="SMART" id="SM00343">
    <property type="entry name" value="ZnF_C2HC"/>
    <property type="match status" value="1"/>
</dbReference>
<evidence type="ECO:0000313" key="4">
    <source>
        <dbReference type="EMBL" id="KAF5187477.1"/>
    </source>
</evidence>
<dbReference type="Proteomes" id="UP000554482">
    <property type="component" value="Unassembled WGS sequence"/>
</dbReference>
<feature type="compositionally biased region" description="Basic and acidic residues" evidence="2">
    <location>
        <begin position="166"/>
        <end position="184"/>
    </location>
</feature>
<protein>
    <submittedName>
        <fullName evidence="4">Gag-protease polyprotein</fullName>
    </submittedName>
</protein>
<feature type="compositionally biased region" description="Acidic residues" evidence="2">
    <location>
        <begin position="220"/>
        <end position="235"/>
    </location>
</feature>
<feature type="region of interest" description="Disordered" evidence="2">
    <location>
        <begin position="151"/>
        <end position="184"/>
    </location>
</feature>
<evidence type="ECO:0000256" key="1">
    <source>
        <dbReference type="SAM" id="Coils"/>
    </source>
</evidence>
<feature type="region of interest" description="Disordered" evidence="2">
    <location>
        <begin position="1"/>
        <end position="21"/>
    </location>
</feature>
<dbReference type="InterPro" id="IPR001878">
    <property type="entry name" value="Znf_CCHC"/>
</dbReference>
<dbReference type="OrthoDB" id="1738629at2759"/>
<name>A0A7J6VRX1_THATH</name>
<proteinExistence type="predicted"/>
<dbReference type="SUPFAM" id="SSF57756">
    <property type="entry name" value="Retrovirus zinc finger-like domains"/>
    <property type="match status" value="1"/>
</dbReference>
<keyword evidence="4" id="KW-0378">Hydrolase</keyword>
<dbReference type="InterPro" id="IPR036875">
    <property type="entry name" value="Znf_CCHC_sf"/>
</dbReference>
<feature type="coiled-coil region" evidence="1">
    <location>
        <begin position="245"/>
        <end position="282"/>
    </location>
</feature>
<dbReference type="GO" id="GO:0008233">
    <property type="term" value="F:peptidase activity"/>
    <property type="evidence" value="ECO:0007669"/>
    <property type="project" value="UniProtKB-KW"/>
</dbReference>
<keyword evidence="1" id="KW-0175">Coiled coil</keyword>
<dbReference type="EMBL" id="JABWDY010027959">
    <property type="protein sequence ID" value="KAF5187477.1"/>
    <property type="molecule type" value="Genomic_DNA"/>
</dbReference>
<accession>A0A7J6VRX1</accession>
<organism evidence="4 5">
    <name type="scientific">Thalictrum thalictroides</name>
    <name type="common">Rue-anemone</name>
    <name type="synonym">Anemone thalictroides</name>
    <dbReference type="NCBI Taxonomy" id="46969"/>
    <lineage>
        <taxon>Eukaryota</taxon>
        <taxon>Viridiplantae</taxon>
        <taxon>Streptophyta</taxon>
        <taxon>Embryophyta</taxon>
        <taxon>Tracheophyta</taxon>
        <taxon>Spermatophyta</taxon>
        <taxon>Magnoliopsida</taxon>
        <taxon>Ranunculales</taxon>
        <taxon>Ranunculaceae</taxon>
        <taxon>Thalictroideae</taxon>
        <taxon>Thalictrum</taxon>
    </lineage>
</organism>
<dbReference type="AlphaFoldDB" id="A0A7J6VRX1"/>
<feature type="compositionally biased region" description="Polar residues" evidence="2">
    <location>
        <begin position="152"/>
        <end position="165"/>
    </location>
</feature>
<keyword evidence="4" id="KW-0645">Protease</keyword>
<reference evidence="4 5" key="1">
    <citation type="submission" date="2020-06" db="EMBL/GenBank/DDBJ databases">
        <title>Transcriptomic and genomic resources for Thalictrum thalictroides and T. hernandezii: Facilitating candidate gene discovery in an emerging model plant lineage.</title>
        <authorList>
            <person name="Arias T."/>
            <person name="Riano-Pachon D.M."/>
            <person name="Di Stilio V.S."/>
        </authorList>
    </citation>
    <scope>NUCLEOTIDE SEQUENCE [LARGE SCALE GENOMIC DNA]</scope>
    <source>
        <strain evidence="5">cv. WT478/WT964</strain>
        <tissue evidence="4">Leaves</tissue>
    </source>
</reference>
<evidence type="ECO:0000313" key="5">
    <source>
        <dbReference type="Proteomes" id="UP000554482"/>
    </source>
</evidence>
<gene>
    <name evidence="4" type="ORF">FRX31_022936</name>
</gene>
<dbReference type="GO" id="GO:0006508">
    <property type="term" value="P:proteolysis"/>
    <property type="evidence" value="ECO:0007669"/>
    <property type="project" value="UniProtKB-KW"/>
</dbReference>
<sequence>MKTSRMDAIGGNRAHPGVKQAGQAGSWLTLESTDVKLGSVLHKDCTNSIWGLGQQVDDSVIVRKILRSLPVMFDPKVTAIEESKNVGKLDLKELVGSIQTFEMKIAPRTTKQDKPIPEKSIAFKSSTSDEKNEDLVLMVKRMGSMYRKSKNFVRNQSTSYNTTDKSTPRFDRKKSRGSDDKKCDTCGGTGHISTVCPKDEGSSSKKVFVAISESKPMISGEDDGDSDSEGDSEDDELQLAYNELYEKFKKAAKRLESNKTEINDLSENCKLLQAEKDGLVDQVTDLKSSL</sequence>
<evidence type="ECO:0000256" key="2">
    <source>
        <dbReference type="SAM" id="MobiDB-lite"/>
    </source>
</evidence>
<feature type="domain" description="CCHC-type" evidence="3">
    <location>
        <begin position="182"/>
        <end position="198"/>
    </location>
</feature>
<evidence type="ECO:0000259" key="3">
    <source>
        <dbReference type="SMART" id="SM00343"/>
    </source>
</evidence>